<name>A0ABR2XGM0_9PEZI</name>
<evidence type="ECO:0000313" key="3">
    <source>
        <dbReference type="Proteomes" id="UP001465668"/>
    </source>
</evidence>
<feature type="compositionally biased region" description="Gly residues" evidence="1">
    <location>
        <begin position="426"/>
        <end position="456"/>
    </location>
</feature>
<feature type="region of interest" description="Disordered" evidence="1">
    <location>
        <begin position="379"/>
        <end position="656"/>
    </location>
</feature>
<dbReference type="Proteomes" id="UP001465668">
    <property type="component" value="Unassembled WGS sequence"/>
</dbReference>
<evidence type="ECO:0008006" key="4">
    <source>
        <dbReference type="Google" id="ProtNLM"/>
    </source>
</evidence>
<reference evidence="2 3" key="1">
    <citation type="submission" date="2024-02" db="EMBL/GenBank/DDBJ databases">
        <title>First draft genome assembly of two strains of Seiridium cardinale.</title>
        <authorList>
            <person name="Emiliani G."/>
            <person name="Scali E."/>
        </authorList>
    </citation>
    <scope>NUCLEOTIDE SEQUENCE [LARGE SCALE GENOMIC DNA]</scope>
    <source>
        <strain evidence="2 3">BM-138-000479</strain>
    </source>
</reference>
<comment type="caution">
    <text evidence="2">The sequence shown here is derived from an EMBL/GenBank/DDBJ whole genome shotgun (WGS) entry which is preliminary data.</text>
</comment>
<sequence length="656" mass="69763">MSAPGQPMSAMAAARLQFFLDNDVREAFPYPRHFDDARLNPWRRGYNPDVAWRALTQLALPGMTTWDIVSNHTEHSLRQLYYWRRRYCDPNDPKCDKCAVFLRPGPNGPSADWPPYRAMVYGTCSTGGIGRCTQCNHGECETMGLPSDTPAVREFVRGRQWWWFESVGKINCDRCAHDVNAECDVWTDGGCTACTADGIACSINGHTPGSVSERITRRSGYENRILDIKPEQRDTQRDLSYLWHIAINTAIAPGQPPNHRIPPYRVLPASAIIRPGSTYFASTDQAREALVIAGANFAPSSGEIGHFIQTTPTSNCLRCSRFHYQCVRSDPSDPASTCRRCLTNGVVCQPRQSRNFGAWSLNATTGSWDLNERTLNGRYLNYSNPGPNPPPSPLPNSPPHTPPSPTPSAQGLLDTSLLGIPSDGSSTGGGSPGSSSWGPGGSLSPGPQGGSGGSGGNSPSPPPGPQGGWGSSGGNNLPPPPGPQGNSRSPSGNGQHNSPQNSPSNPSTQTPGGSNGQGNTPPQAPPNSPGNQGNVPSPRTPPQAQGNSASSQSTPNSSPPYFTPRTSPQRNPPLSPSHQQPRPGPTTHKEPGIQGALSGRNPWPQALQAVPQASPPQPSPSNSPPYFTPPTSPPYFTPPTSPQVDADGDIGMDNAS</sequence>
<gene>
    <name evidence="2" type="ORF">SCAR479_10283</name>
</gene>
<evidence type="ECO:0000313" key="2">
    <source>
        <dbReference type="EMBL" id="KAK9772953.1"/>
    </source>
</evidence>
<proteinExistence type="predicted"/>
<feature type="compositionally biased region" description="Low complexity" evidence="1">
    <location>
        <begin position="484"/>
        <end position="512"/>
    </location>
</feature>
<feature type="compositionally biased region" description="Polar residues" evidence="1">
    <location>
        <begin position="529"/>
        <end position="547"/>
    </location>
</feature>
<keyword evidence="3" id="KW-1185">Reference proteome</keyword>
<accession>A0ABR2XGM0</accession>
<dbReference type="PRINTS" id="PR01217">
    <property type="entry name" value="PRICHEXTENSN"/>
</dbReference>
<feature type="compositionally biased region" description="Pro residues" evidence="1">
    <location>
        <begin position="386"/>
        <end position="406"/>
    </location>
</feature>
<organism evidence="2 3">
    <name type="scientific">Seiridium cardinale</name>
    <dbReference type="NCBI Taxonomy" id="138064"/>
    <lineage>
        <taxon>Eukaryota</taxon>
        <taxon>Fungi</taxon>
        <taxon>Dikarya</taxon>
        <taxon>Ascomycota</taxon>
        <taxon>Pezizomycotina</taxon>
        <taxon>Sordariomycetes</taxon>
        <taxon>Xylariomycetidae</taxon>
        <taxon>Amphisphaeriales</taxon>
        <taxon>Sporocadaceae</taxon>
        <taxon>Seiridium</taxon>
    </lineage>
</organism>
<dbReference type="EMBL" id="JARVKM010000055">
    <property type="protein sequence ID" value="KAK9772953.1"/>
    <property type="molecule type" value="Genomic_DNA"/>
</dbReference>
<evidence type="ECO:0000256" key="1">
    <source>
        <dbReference type="SAM" id="MobiDB-lite"/>
    </source>
</evidence>
<feature type="compositionally biased region" description="Pro residues" evidence="1">
    <location>
        <begin position="613"/>
        <end position="641"/>
    </location>
</feature>
<protein>
    <recommendedName>
        <fullName evidence="4">Zn(2)-C6 fungal-type domain-containing protein</fullName>
    </recommendedName>
</protein>